<gene>
    <name evidence="3" type="ORF">EKO27_g5935</name>
</gene>
<evidence type="ECO:0000256" key="2">
    <source>
        <dbReference type="SAM" id="Phobius"/>
    </source>
</evidence>
<feature type="compositionally biased region" description="Low complexity" evidence="1">
    <location>
        <begin position="68"/>
        <end position="80"/>
    </location>
</feature>
<keyword evidence="4" id="KW-1185">Reference proteome</keyword>
<keyword evidence="2" id="KW-1133">Transmembrane helix</keyword>
<proteinExistence type="predicted"/>
<feature type="region of interest" description="Disordered" evidence="1">
    <location>
        <begin position="68"/>
        <end position="111"/>
    </location>
</feature>
<dbReference type="PANTHER" id="PTHR40466:SF1">
    <property type="entry name" value="FUNGAL PROTEIN"/>
    <property type="match status" value="1"/>
</dbReference>
<dbReference type="InterPro" id="IPR039965">
    <property type="entry name" value="C3H7.08c"/>
</dbReference>
<comment type="caution">
    <text evidence="3">The sequence shown here is derived from an EMBL/GenBank/DDBJ whole genome shotgun (WGS) entry which is preliminary data.</text>
</comment>
<reference evidence="3 4" key="1">
    <citation type="submission" date="2018-12" db="EMBL/GenBank/DDBJ databases">
        <title>Draft genome sequence of Xylaria grammica IHI A82.</title>
        <authorList>
            <person name="Buettner E."/>
            <person name="Kellner H."/>
        </authorList>
    </citation>
    <scope>NUCLEOTIDE SEQUENCE [LARGE SCALE GENOMIC DNA]</scope>
    <source>
        <strain evidence="3 4">IHI A82</strain>
    </source>
</reference>
<dbReference type="AlphaFoldDB" id="A0A439D434"/>
<evidence type="ECO:0000256" key="1">
    <source>
        <dbReference type="SAM" id="MobiDB-lite"/>
    </source>
</evidence>
<evidence type="ECO:0000313" key="4">
    <source>
        <dbReference type="Proteomes" id="UP000286045"/>
    </source>
</evidence>
<dbReference type="PANTHER" id="PTHR40466">
    <property type="entry name" value="EXPRESSED PROTEIN"/>
    <property type="match status" value="1"/>
</dbReference>
<protein>
    <submittedName>
        <fullName evidence="3">Uncharacterized protein</fullName>
    </submittedName>
</protein>
<feature type="transmembrane region" description="Helical" evidence="2">
    <location>
        <begin position="46"/>
        <end position="65"/>
    </location>
</feature>
<dbReference type="Proteomes" id="UP000286045">
    <property type="component" value="Unassembled WGS sequence"/>
</dbReference>
<evidence type="ECO:0000313" key="3">
    <source>
        <dbReference type="EMBL" id="RWA09172.1"/>
    </source>
</evidence>
<sequence>MSSVIARRALLSSRTLSKRTFSTTSRRLVQDTDPTLKAEEKRNPEVMILGGVMLLALGGAGLYFGRSPTSSTSESGVGVSKAGMPWETGASEGKYRYHPGGDGSAEPKDAPSAVNVVVVPNVDLPKRLHDKYNKWGKDY</sequence>
<keyword evidence="2" id="KW-0812">Transmembrane</keyword>
<dbReference type="EMBL" id="RYZI01000165">
    <property type="protein sequence ID" value="RWA09172.1"/>
    <property type="molecule type" value="Genomic_DNA"/>
</dbReference>
<name>A0A439D434_9PEZI</name>
<accession>A0A439D434</accession>
<organism evidence="3 4">
    <name type="scientific">Xylaria grammica</name>
    <dbReference type="NCBI Taxonomy" id="363999"/>
    <lineage>
        <taxon>Eukaryota</taxon>
        <taxon>Fungi</taxon>
        <taxon>Dikarya</taxon>
        <taxon>Ascomycota</taxon>
        <taxon>Pezizomycotina</taxon>
        <taxon>Sordariomycetes</taxon>
        <taxon>Xylariomycetidae</taxon>
        <taxon>Xylariales</taxon>
        <taxon>Xylariaceae</taxon>
        <taxon>Xylaria</taxon>
    </lineage>
</organism>
<keyword evidence="2" id="KW-0472">Membrane</keyword>